<feature type="domain" description="TonB-dependent receptor plug" evidence="10">
    <location>
        <begin position="222"/>
        <end position="329"/>
    </location>
</feature>
<dbReference type="Gene3D" id="2.40.170.20">
    <property type="entry name" value="TonB-dependent receptor, beta-barrel domain"/>
    <property type="match status" value="1"/>
</dbReference>
<dbReference type="Gene3D" id="2.60.40.1120">
    <property type="entry name" value="Carboxypeptidase-like, regulatory domain"/>
    <property type="match status" value="1"/>
</dbReference>
<dbReference type="Gene3D" id="2.170.130.10">
    <property type="entry name" value="TonB-dependent receptor, plug domain"/>
    <property type="match status" value="1"/>
</dbReference>
<dbReference type="InterPro" id="IPR039426">
    <property type="entry name" value="TonB-dep_rcpt-like"/>
</dbReference>
<evidence type="ECO:0000259" key="10">
    <source>
        <dbReference type="Pfam" id="PF07715"/>
    </source>
</evidence>
<keyword evidence="5 9" id="KW-0732">Signal</keyword>
<dbReference type="NCBIfam" id="TIGR04056">
    <property type="entry name" value="OMP_RagA_SusC"/>
    <property type="match status" value="1"/>
</dbReference>
<feature type="signal peptide" evidence="9">
    <location>
        <begin position="1"/>
        <end position="22"/>
    </location>
</feature>
<protein>
    <submittedName>
        <fullName evidence="11">SusC/RagA family TonB-linked outer membrane protein</fullName>
    </submittedName>
</protein>
<keyword evidence="7 8" id="KW-0998">Cell outer membrane</keyword>
<dbReference type="Pfam" id="PF13715">
    <property type="entry name" value="CarbopepD_reg_2"/>
    <property type="match status" value="1"/>
</dbReference>
<dbReference type="PROSITE" id="PS52016">
    <property type="entry name" value="TONB_DEPENDENT_REC_3"/>
    <property type="match status" value="1"/>
</dbReference>
<keyword evidence="2 8" id="KW-0813">Transport</keyword>
<evidence type="ECO:0000256" key="6">
    <source>
        <dbReference type="ARBA" id="ARBA00023136"/>
    </source>
</evidence>
<dbReference type="SUPFAM" id="SSF49464">
    <property type="entry name" value="Carboxypeptidase regulatory domain-like"/>
    <property type="match status" value="1"/>
</dbReference>
<evidence type="ECO:0000256" key="1">
    <source>
        <dbReference type="ARBA" id="ARBA00004571"/>
    </source>
</evidence>
<evidence type="ECO:0000256" key="9">
    <source>
        <dbReference type="SAM" id="SignalP"/>
    </source>
</evidence>
<evidence type="ECO:0000256" key="2">
    <source>
        <dbReference type="ARBA" id="ARBA00022448"/>
    </source>
</evidence>
<dbReference type="RefSeq" id="WP_338394072.1">
    <property type="nucleotide sequence ID" value="NZ_AP025314.1"/>
</dbReference>
<dbReference type="SUPFAM" id="SSF56935">
    <property type="entry name" value="Porins"/>
    <property type="match status" value="1"/>
</dbReference>
<evidence type="ECO:0000313" key="12">
    <source>
        <dbReference type="Proteomes" id="UP001348817"/>
    </source>
</evidence>
<dbReference type="GO" id="GO:0044718">
    <property type="term" value="P:siderophore transmembrane transport"/>
    <property type="evidence" value="ECO:0007669"/>
    <property type="project" value="TreeGrafter"/>
</dbReference>
<comment type="similarity">
    <text evidence="8">Belongs to the TonB-dependent receptor family.</text>
</comment>
<dbReference type="AlphaFoldDB" id="A0AAU9CLB4"/>
<dbReference type="Pfam" id="PF07715">
    <property type="entry name" value="Plug"/>
    <property type="match status" value="1"/>
</dbReference>
<gene>
    <name evidence="11" type="ORF">FUAX_12700</name>
</gene>
<evidence type="ECO:0000256" key="4">
    <source>
        <dbReference type="ARBA" id="ARBA00022692"/>
    </source>
</evidence>
<dbReference type="InterPro" id="IPR023996">
    <property type="entry name" value="TonB-dep_OMP_SusC/RagA"/>
</dbReference>
<keyword evidence="6 8" id="KW-0472">Membrane</keyword>
<keyword evidence="3 8" id="KW-1134">Transmembrane beta strand</keyword>
<dbReference type="InterPro" id="IPR012910">
    <property type="entry name" value="Plug_dom"/>
</dbReference>
<dbReference type="PANTHER" id="PTHR30069">
    <property type="entry name" value="TONB-DEPENDENT OUTER MEMBRANE RECEPTOR"/>
    <property type="match status" value="1"/>
</dbReference>
<dbReference type="PANTHER" id="PTHR30069:SF29">
    <property type="entry name" value="HEMOGLOBIN AND HEMOGLOBIN-HAPTOGLOBIN-BINDING PROTEIN 1-RELATED"/>
    <property type="match status" value="1"/>
</dbReference>
<evidence type="ECO:0000256" key="5">
    <source>
        <dbReference type="ARBA" id="ARBA00022729"/>
    </source>
</evidence>
<dbReference type="KEGG" id="fax:FUAX_12700"/>
<sequence>MKKRLFSIVPLLALLFLSPAFSETRANDRWQIEKYGDIMLSVSKTEITLKEFFKMANEATGLRFSYMNSDLPLEKKYRPKSGSKKLKERLDEVSNAFDLEYKEINGQIVFKKKKTGSGSASSLQQDQTFDIKGTVVDSKTGEGLIGASVAIKGTTNGSVTNVMGEYAIQDVPQGSVLVVSFIGYISKEVQVGNASTLNIQLDPDSKELDEVVVTALGISREQKSLGYSVQDIKSEEFTQARELDITNSLAGRISGVHTTQGGGGIGGGGSRIVIRGESSLNGANNPLYVIDGIPVPSINDIAPDDIESISVLKGPAAAALYGSRAGGGVILITSKNGGNRNTLGLELRSSVTVQNPGILPEYQDQYGQGVGGLYNSTRVDSWGPAFDGRTVDQVSGATAWNPSPNNVEDFYETGLIFSNNVIVTSGDEKQNFRLSYTNVDQKGMIPNTDYMENRVDLSVTSKIIRNLIDLKANVKYFRSESDNNQTIDPRLWPVSLDLNDLQNYWTVPGKKQKIWLDQSDNPYFSLHENQNSSVRDQFYGNMSLAYKFNDKLSAVVRAGGYYYMQQTQFKGGPGAEGTTTRGDRTTGSYSTKWSKGYETNTDALLTYDDKIGDLSLKISAGGNMMSRDSDWINGISYQLLIPEVYTLGNYRTFPRVTNAVNASRKRINSLYAFANLGYKDMLFLDITARNDWTSSLLYKENDSFFYPSATFSVLIDHMLDLPAAFDMWKLRGGYAEVGNDTDPYKLFQTLNFTEGSNGVAGVEEIKIRLEDNLKPEFSKSFEFGSELLMYNNRLGLNLTYYQTKTSNQIWPLVTSQYTGYDAVMLNVGEVDSYGLEVTLNATPIKTDNFRWDSQLNWSMDRTELKELTPDDPDRFITRGVNGFLYTFDKPGNRRGDLYSRTARKFEYDPSTHDASLSKYNGYYYFDSQKDLPRSDFEVVGNYNPDWIGSWSNTISYKGLSLSALFFFNYGNDIYDGFAKEMTAKGLAKETGNRDEGVLLTNAVWDSPEGIKPFQAGDEIAKEEFYGDFWVDTEINDMWIKDGSFVKLKELSLSYQIPRSLLSKTFIQSANLSITGRNLYVWSEVENVDPEVFVNAGSIKVPAITRSGGIPAPRSWTFNLKITL</sequence>
<keyword evidence="12" id="KW-1185">Reference proteome</keyword>
<dbReference type="Proteomes" id="UP001348817">
    <property type="component" value="Chromosome"/>
</dbReference>
<feature type="chain" id="PRO_5043672728" evidence="9">
    <location>
        <begin position="23"/>
        <end position="1123"/>
    </location>
</feature>
<dbReference type="InterPro" id="IPR023997">
    <property type="entry name" value="TonB-dep_OMP_SusC/RagA_CS"/>
</dbReference>
<evidence type="ECO:0000256" key="8">
    <source>
        <dbReference type="PROSITE-ProRule" id="PRU01360"/>
    </source>
</evidence>
<evidence type="ECO:0000256" key="3">
    <source>
        <dbReference type="ARBA" id="ARBA00022452"/>
    </source>
</evidence>
<evidence type="ECO:0000256" key="7">
    <source>
        <dbReference type="ARBA" id="ARBA00023237"/>
    </source>
</evidence>
<dbReference type="InterPro" id="IPR037066">
    <property type="entry name" value="Plug_dom_sf"/>
</dbReference>
<dbReference type="InterPro" id="IPR008969">
    <property type="entry name" value="CarboxyPept-like_regulatory"/>
</dbReference>
<dbReference type="EMBL" id="AP025314">
    <property type="protein sequence ID" value="BDD08838.1"/>
    <property type="molecule type" value="Genomic_DNA"/>
</dbReference>
<accession>A0AAU9CLB4</accession>
<dbReference type="InterPro" id="IPR036942">
    <property type="entry name" value="Beta-barrel_TonB_sf"/>
</dbReference>
<comment type="subcellular location">
    <subcellularLocation>
        <location evidence="1 8">Cell outer membrane</location>
        <topology evidence="1 8">Multi-pass membrane protein</topology>
    </subcellularLocation>
</comment>
<name>A0AAU9CLB4_9BACT</name>
<dbReference type="GO" id="GO:0009279">
    <property type="term" value="C:cell outer membrane"/>
    <property type="evidence" value="ECO:0007669"/>
    <property type="project" value="UniProtKB-SubCell"/>
</dbReference>
<evidence type="ECO:0000313" key="11">
    <source>
        <dbReference type="EMBL" id="BDD08838.1"/>
    </source>
</evidence>
<keyword evidence="4 8" id="KW-0812">Transmembrane</keyword>
<dbReference type="GO" id="GO:0015344">
    <property type="term" value="F:siderophore uptake transmembrane transporter activity"/>
    <property type="evidence" value="ECO:0007669"/>
    <property type="project" value="TreeGrafter"/>
</dbReference>
<organism evidence="11 12">
    <name type="scientific">Fulvitalea axinellae</name>
    <dbReference type="NCBI Taxonomy" id="1182444"/>
    <lineage>
        <taxon>Bacteria</taxon>
        <taxon>Pseudomonadati</taxon>
        <taxon>Bacteroidota</taxon>
        <taxon>Cytophagia</taxon>
        <taxon>Cytophagales</taxon>
        <taxon>Persicobacteraceae</taxon>
        <taxon>Fulvitalea</taxon>
    </lineage>
</organism>
<dbReference type="NCBIfam" id="TIGR04057">
    <property type="entry name" value="SusC_RagA_signa"/>
    <property type="match status" value="1"/>
</dbReference>
<proteinExistence type="inferred from homology"/>
<reference evidence="11 12" key="1">
    <citation type="submission" date="2021-12" db="EMBL/GenBank/DDBJ databases">
        <title>Genome sequencing of bacteria with rrn-lacking chromosome and rrn-plasmid.</title>
        <authorList>
            <person name="Anda M."/>
            <person name="Iwasaki W."/>
        </authorList>
    </citation>
    <scope>NUCLEOTIDE SEQUENCE [LARGE SCALE GENOMIC DNA]</scope>
    <source>
        <strain evidence="11 12">DSM 100852</strain>
    </source>
</reference>